<evidence type="ECO:0000313" key="3">
    <source>
        <dbReference type="Proteomes" id="UP001597024"/>
    </source>
</evidence>
<dbReference type="InterPro" id="IPR029063">
    <property type="entry name" value="SAM-dependent_MTases_sf"/>
</dbReference>
<feature type="compositionally biased region" description="Basic and acidic residues" evidence="1">
    <location>
        <begin position="8"/>
        <end position="27"/>
    </location>
</feature>
<protein>
    <recommendedName>
        <fullName evidence="4">SAM-dependent methyltransferase</fullName>
    </recommendedName>
</protein>
<reference evidence="3" key="1">
    <citation type="journal article" date="2019" name="Int. J. Syst. Evol. Microbiol.">
        <title>The Global Catalogue of Microorganisms (GCM) 10K type strain sequencing project: providing services to taxonomists for standard genome sequencing and annotation.</title>
        <authorList>
            <consortium name="The Broad Institute Genomics Platform"/>
            <consortium name="The Broad Institute Genome Sequencing Center for Infectious Disease"/>
            <person name="Wu L."/>
            <person name="Ma J."/>
        </authorList>
    </citation>
    <scope>NUCLEOTIDE SEQUENCE [LARGE SCALE GENOMIC DNA]</scope>
    <source>
        <strain evidence="3">CCUG 62974</strain>
    </source>
</reference>
<keyword evidence="3" id="KW-1185">Reference proteome</keyword>
<name>A0ABW3DNZ7_9ACTN</name>
<comment type="caution">
    <text evidence="2">The sequence shown here is derived from an EMBL/GenBank/DDBJ whole genome shotgun (WGS) entry which is preliminary data.</text>
</comment>
<dbReference type="SUPFAM" id="SSF53335">
    <property type="entry name" value="S-adenosyl-L-methionine-dependent methyltransferases"/>
    <property type="match status" value="1"/>
</dbReference>
<proteinExistence type="predicted"/>
<dbReference type="EMBL" id="JBHTHX010000154">
    <property type="protein sequence ID" value="MFD0884363.1"/>
    <property type="molecule type" value="Genomic_DNA"/>
</dbReference>
<feature type="region of interest" description="Disordered" evidence="1">
    <location>
        <begin position="1"/>
        <end position="27"/>
    </location>
</feature>
<sequence length="82" mass="9118">MTSPDAFAHADYRRSLRRSEQSRTRDDRPRVFRLAGREWDLLDDVFAPVYSSSTEVFLELLDLPAAGTMLEVGCGAGVIAVS</sequence>
<evidence type="ECO:0008006" key="4">
    <source>
        <dbReference type="Google" id="ProtNLM"/>
    </source>
</evidence>
<accession>A0ABW3DNZ7</accession>
<organism evidence="2 3">
    <name type="scientific">Streptosporangium algeriense</name>
    <dbReference type="NCBI Taxonomy" id="1682748"/>
    <lineage>
        <taxon>Bacteria</taxon>
        <taxon>Bacillati</taxon>
        <taxon>Actinomycetota</taxon>
        <taxon>Actinomycetes</taxon>
        <taxon>Streptosporangiales</taxon>
        <taxon>Streptosporangiaceae</taxon>
        <taxon>Streptosporangium</taxon>
    </lineage>
</organism>
<gene>
    <name evidence="2" type="ORF">ACFQ08_07330</name>
</gene>
<dbReference type="Proteomes" id="UP001597024">
    <property type="component" value="Unassembled WGS sequence"/>
</dbReference>
<evidence type="ECO:0000256" key="1">
    <source>
        <dbReference type="SAM" id="MobiDB-lite"/>
    </source>
</evidence>
<evidence type="ECO:0000313" key="2">
    <source>
        <dbReference type="EMBL" id="MFD0884363.1"/>
    </source>
</evidence>
<feature type="non-terminal residue" evidence="2">
    <location>
        <position position="82"/>
    </location>
</feature>